<dbReference type="PANTHER" id="PTHR44083">
    <property type="entry name" value="TOPLESS-RELATED PROTEIN 1-RELATED"/>
    <property type="match status" value="1"/>
</dbReference>
<proteinExistence type="predicted"/>
<dbReference type="AlphaFoldDB" id="A0AAD9TNC5"/>
<dbReference type="InterPro" id="IPR027728">
    <property type="entry name" value="Topless_fam"/>
</dbReference>
<organism evidence="1 2">
    <name type="scientific">Dipteronia dyeriana</name>
    <dbReference type="NCBI Taxonomy" id="168575"/>
    <lineage>
        <taxon>Eukaryota</taxon>
        <taxon>Viridiplantae</taxon>
        <taxon>Streptophyta</taxon>
        <taxon>Embryophyta</taxon>
        <taxon>Tracheophyta</taxon>
        <taxon>Spermatophyta</taxon>
        <taxon>Magnoliopsida</taxon>
        <taxon>eudicotyledons</taxon>
        <taxon>Gunneridae</taxon>
        <taxon>Pentapetalae</taxon>
        <taxon>rosids</taxon>
        <taxon>malvids</taxon>
        <taxon>Sapindales</taxon>
        <taxon>Sapindaceae</taxon>
        <taxon>Hippocastanoideae</taxon>
        <taxon>Acereae</taxon>
        <taxon>Dipteronia</taxon>
    </lineage>
</organism>
<dbReference type="PANTHER" id="PTHR44083:SF46">
    <property type="entry name" value="CTLH DOMAIN-CONTAINING PROTEIN"/>
    <property type="match status" value="1"/>
</dbReference>
<dbReference type="Proteomes" id="UP001280121">
    <property type="component" value="Unassembled WGS sequence"/>
</dbReference>
<keyword evidence="2" id="KW-1185">Reference proteome</keyword>
<accession>A0AAD9TNC5</accession>
<protein>
    <submittedName>
        <fullName evidence="1">Uncharacterized protein</fullName>
    </submittedName>
</protein>
<sequence>MISIHCNSRPRYPIVVAEHPMILNQFAVGLTDGSVYVFEPLESDGQWGVPPPLQNGLAGRIVPSPPRSTRSTPRLIICNQEPIRLFAQFHIISEHLSNQMHMVIRVLLIAEVTGFGTMEEPQGKSISLQKPELPSKLEAGKLANQTGMWPLRPQFPSQKTIKLSNPFTFVGISSPIKFFVSKRSLDFCTDSALAREFGRAPEKQLPARSSIKRLGKPVKLRSIDPIRYCFEDSKIRCVELEHRPKLKGNGP</sequence>
<reference evidence="1" key="1">
    <citation type="journal article" date="2023" name="Plant J.">
        <title>Genome sequences and population genomics provide insights into the demographic history, inbreeding, and mutation load of two 'living fossil' tree species of Dipteronia.</title>
        <authorList>
            <person name="Feng Y."/>
            <person name="Comes H.P."/>
            <person name="Chen J."/>
            <person name="Zhu S."/>
            <person name="Lu R."/>
            <person name="Zhang X."/>
            <person name="Li P."/>
            <person name="Qiu J."/>
            <person name="Olsen K.M."/>
            <person name="Qiu Y."/>
        </authorList>
    </citation>
    <scope>NUCLEOTIDE SEQUENCE</scope>
    <source>
        <strain evidence="1">KIB01</strain>
    </source>
</reference>
<evidence type="ECO:0000313" key="1">
    <source>
        <dbReference type="EMBL" id="KAK2638976.1"/>
    </source>
</evidence>
<gene>
    <name evidence="1" type="ORF">Ddye_026771</name>
</gene>
<dbReference type="EMBL" id="JANJYI010000008">
    <property type="protein sequence ID" value="KAK2638976.1"/>
    <property type="molecule type" value="Genomic_DNA"/>
</dbReference>
<comment type="caution">
    <text evidence="1">The sequence shown here is derived from an EMBL/GenBank/DDBJ whole genome shotgun (WGS) entry which is preliminary data.</text>
</comment>
<dbReference type="GO" id="GO:0006355">
    <property type="term" value="P:regulation of DNA-templated transcription"/>
    <property type="evidence" value="ECO:0007669"/>
    <property type="project" value="InterPro"/>
</dbReference>
<name>A0AAD9TNC5_9ROSI</name>
<evidence type="ECO:0000313" key="2">
    <source>
        <dbReference type="Proteomes" id="UP001280121"/>
    </source>
</evidence>